<feature type="chain" id="PRO_5014798670" evidence="2">
    <location>
        <begin position="23"/>
        <end position="95"/>
    </location>
</feature>
<reference evidence="3" key="1">
    <citation type="submission" date="2018-01" db="EMBL/GenBank/DDBJ databases">
        <title>An insight into the sialome of Amazonian anophelines.</title>
        <authorList>
            <person name="Ribeiro J.M."/>
            <person name="Scarpassa V."/>
            <person name="Calvo E."/>
        </authorList>
    </citation>
    <scope>NUCLEOTIDE SEQUENCE</scope>
</reference>
<dbReference type="AlphaFoldDB" id="A0A2M4D5B3"/>
<feature type="region of interest" description="Disordered" evidence="1">
    <location>
        <begin position="76"/>
        <end position="95"/>
    </location>
</feature>
<proteinExistence type="predicted"/>
<protein>
    <submittedName>
        <fullName evidence="3">Putative secreted protein</fullName>
    </submittedName>
</protein>
<accession>A0A2M4D5B3</accession>
<keyword evidence="2" id="KW-0732">Signal</keyword>
<feature type="signal peptide" evidence="2">
    <location>
        <begin position="1"/>
        <end position="22"/>
    </location>
</feature>
<evidence type="ECO:0000256" key="1">
    <source>
        <dbReference type="SAM" id="MobiDB-lite"/>
    </source>
</evidence>
<organism evidence="3">
    <name type="scientific">Anopheles darlingi</name>
    <name type="common">Mosquito</name>
    <dbReference type="NCBI Taxonomy" id="43151"/>
    <lineage>
        <taxon>Eukaryota</taxon>
        <taxon>Metazoa</taxon>
        <taxon>Ecdysozoa</taxon>
        <taxon>Arthropoda</taxon>
        <taxon>Hexapoda</taxon>
        <taxon>Insecta</taxon>
        <taxon>Pterygota</taxon>
        <taxon>Neoptera</taxon>
        <taxon>Endopterygota</taxon>
        <taxon>Diptera</taxon>
        <taxon>Nematocera</taxon>
        <taxon>Culicoidea</taxon>
        <taxon>Culicidae</taxon>
        <taxon>Anophelinae</taxon>
        <taxon>Anopheles</taxon>
    </lineage>
</organism>
<name>A0A2M4D5B3_ANODA</name>
<sequence length="95" mass="10498">MTLIYNLLFLVINFIIASRASSVCHRSLSMLVSLSFASCSLSRWNRLSSFLVAMIDPTGSVPYSKTRGQSFDSISSRFKTSATTPKRRASSAVIR</sequence>
<dbReference type="EMBL" id="GGFL01008596">
    <property type="protein sequence ID" value="MBW72774.1"/>
    <property type="molecule type" value="Transcribed_RNA"/>
</dbReference>
<evidence type="ECO:0000256" key="2">
    <source>
        <dbReference type="SAM" id="SignalP"/>
    </source>
</evidence>
<evidence type="ECO:0000313" key="3">
    <source>
        <dbReference type="EMBL" id="MBW72774.1"/>
    </source>
</evidence>